<evidence type="ECO:0000313" key="3">
    <source>
        <dbReference type="Proteomes" id="UP000078550"/>
    </source>
</evidence>
<evidence type="ECO:0000313" key="2">
    <source>
        <dbReference type="EMBL" id="SBT31954.1"/>
    </source>
</evidence>
<proteinExistence type="predicted"/>
<sequence length="69" mass="7753">MGDEGGEAFPNRPYAWYMLPRKGAHPTELASTPYNRYVAEKTSYVALPRSAAKRGAPIPKAYTYIYLNI</sequence>
<evidence type="ECO:0000313" key="4">
    <source>
        <dbReference type="Proteomes" id="UP000078555"/>
    </source>
</evidence>
<name>A0A1A8YIJ3_PLAOA</name>
<reference evidence="3 4" key="2">
    <citation type="submission" date="2016-05" db="EMBL/GenBank/DDBJ databases">
        <authorList>
            <person name="Naeem Raeece"/>
        </authorList>
    </citation>
    <scope>NUCLEOTIDE SEQUENCE [LARGE SCALE GENOMIC DNA]</scope>
</reference>
<dbReference type="EMBL" id="FLRE01000026">
    <property type="protein sequence ID" value="SBT31954.1"/>
    <property type="molecule type" value="Genomic_DNA"/>
</dbReference>
<dbReference type="AlphaFoldDB" id="A0A1A8YIJ3"/>
<evidence type="ECO:0000313" key="1">
    <source>
        <dbReference type="EMBL" id="SBT31354.1"/>
    </source>
</evidence>
<keyword evidence="4" id="KW-1185">Reference proteome</keyword>
<reference evidence="1" key="1">
    <citation type="submission" date="2016-05" db="EMBL/GenBank/DDBJ databases">
        <authorList>
            <person name="Lavstsen T."/>
            <person name="Jespersen J.S."/>
        </authorList>
    </citation>
    <scope>NUCLEOTIDE SEQUENCE [LARGE SCALE GENOMIC DNA]</scope>
</reference>
<gene>
    <name evidence="1" type="ORF">POVWA1_006720</name>
    <name evidence="2" type="ORF">POVWA2_006950</name>
</gene>
<dbReference type="EMBL" id="FLRD01000015">
    <property type="protein sequence ID" value="SBT31354.1"/>
    <property type="molecule type" value="Genomic_DNA"/>
</dbReference>
<protein>
    <submittedName>
        <fullName evidence="1">Uncharacterized protein</fullName>
    </submittedName>
</protein>
<organism evidence="1 4">
    <name type="scientific">Plasmodium ovale wallikeri</name>
    <dbReference type="NCBI Taxonomy" id="864142"/>
    <lineage>
        <taxon>Eukaryota</taxon>
        <taxon>Sar</taxon>
        <taxon>Alveolata</taxon>
        <taxon>Apicomplexa</taxon>
        <taxon>Aconoidasida</taxon>
        <taxon>Haemosporida</taxon>
        <taxon>Plasmodiidae</taxon>
        <taxon>Plasmodium</taxon>
        <taxon>Plasmodium (Plasmodium)</taxon>
    </lineage>
</organism>
<accession>A0A1A8YIJ3</accession>
<dbReference type="Proteomes" id="UP000078550">
    <property type="component" value="Unassembled WGS sequence"/>
</dbReference>
<dbReference type="Proteomes" id="UP000078555">
    <property type="component" value="Unassembled WGS sequence"/>
</dbReference>